<evidence type="ECO:0000256" key="3">
    <source>
        <dbReference type="ARBA" id="ARBA00022692"/>
    </source>
</evidence>
<proteinExistence type="predicted"/>
<feature type="domain" description="Phosphatidylglycerol lysyltransferase C-terminal" evidence="8">
    <location>
        <begin position="602"/>
        <end position="884"/>
    </location>
</feature>
<dbReference type="InterPro" id="IPR051211">
    <property type="entry name" value="PG_lysyltransferase"/>
</dbReference>
<feature type="transmembrane region" description="Helical" evidence="7">
    <location>
        <begin position="552"/>
        <end position="572"/>
    </location>
</feature>
<feature type="transmembrane region" description="Helical" evidence="7">
    <location>
        <begin position="181"/>
        <end position="206"/>
    </location>
</feature>
<dbReference type="GO" id="GO:0055091">
    <property type="term" value="P:phospholipid homeostasis"/>
    <property type="evidence" value="ECO:0007669"/>
    <property type="project" value="TreeGrafter"/>
</dbReference>
<keyword evidence="5 7" id="KW-0472">Membrane</keyword>
<dbReference type="OrthoDB" id="145485at2"/>
<evidence type="ECO:0000256" key="4">
    <source>
        <dbReference type="ARBA" id="ARBA00022989"/>
    </source>
</evidence>
<evidence type="ECO:0000256" key="1">
    <source>
        <dbReference type="ARBA" id="ARBA00004651"/>
    </source>
</evidence>
<organism evidence="9 10">
    <name type="scientific">Paroceanicella profunda</name>
    <dbReference type="NCBI Taxonomy" id="2579971"/>
    <lineage>
        <taxon>Bacteria</taxon>
        <taxon>Pseudomonadati</taxon>
        <taxon>Pseudomonadota</taxon>
        <taxon>Alphaproteobacteria</taxon>
        <taxon>Rhodobacterales</taxon>
        <taxon>Paracoccaceae</taxon>
        <taxon>Paroceanicella</taxon>
    </lineage>
</organism>
<dbReference type="GO" id="GO:0016755">
    <property type="term" value="F:aminoacyltransferase activity"/>
    <property type="evidence" value="ECO:0007669"/>
    <property type="project" value="TreeGrafter"/>
</dbReference>
<dbReference type="GO" id="GO:0005886">
    <property type="term" value="C:plasma membrane"/>
    <property type="evidence" value="ECO:0007669"/>
    <property type="project" value="UniProtKB-SubCell"/>
</dbReference>
<keyword evidence="2" id="KW-1003">Cell membrane</keyword>
<feature type="transmembrane region" description="Helical" evidence="7">
    <location>
        <begin position="218"/>
        <end position="243"/>
    </location>
</feature>
<feature type="compositionally biased region" description="Low complexity" evidence="6">
    <location>
        <begin position="7"/>
        <end position="47"/>
    </location>
</feature>
<dbReference type="InterPro" id="IPR016181">
    <property type="entry name" value="Acyl_CoA_acyltransferase"/>
</dbReference>
<evidence type="ECO:0000313" key="9">
    <source>
        <dbReference type="EMBL" id="QDL94553.1"/>
    </source>
</evidence>
<evidence type="ECO:0000256" key="6">
    <source>
        <dbReference type="SAM" id="MobiDB-lite"/>
    </source>
</evidence>
<dbReference type="KEGG" id="ppru:FDP22_22000"/>
<sequence length="923" mass="95676">MQDKTGPRPSSRPAAPATAGAGALDDIPAAPAAPGLPPGAGAEPEPAEGAATGLRAWIAAHRNYLLIPAILILLCAGGFALRGLAAEADYHMVVAALLATPGWRLGLAVGLTALSYVALTLYDVTALASLGVPRRWRDVAPGAFAAFAIAQSVGFGPLSGAAVRLRFYLPLGIGASEVARLVALVTFAFGLGLLLTAGLGAVFAASEMAPALGISTPLLQAVGAAAFGLALAVLALGGHGIELRGGLCRRLHIAGPVRLPGRGLLARQMLVAAADILAVSGVVWVLLPPGTISYPAFVPLFAVALTIGVTSHVPAGLGVFEAVLLAGLSSSGTPVSQLLAALTLYRLIYYAAPIILACAGVVVAEANRLSASPALRLAARAFAGLAPQLLAAFSLLLGAMLVFSAVTPARSVDLAWLARHLPLPLLEGAHFFASVLGAVLMLSARGLAYRLDGARAVALAAASVALVLSVLKAFALYEAAALALFILLLLAARRSFDRPAAILNQTLSPRWFAAIACVLVSALAILLFVHDHSEFGVESWARFELSAEVPRGLRALVGAGLVCGFAGLWMLLRPGASAQGGPASGAECARALAIAAGQPAAEAALLRLGDKRLMFSDDGRAFVMYGRQGRSWIALFGPFGAGDAWPGLVWDFVETARRAGGRAAFYQVTGDTLALYADVGLACLKIGEEARLDLTAFTLEGPAQKDRRYALRRGERDGLAVELLPRGGAGAVMAELSEISAAWLATRGGAEKGFSLGAFLPGYVLGQRVALLRRGEEILAFVTLMETGEGSEAAVDLMRHGGDMPAIGMEFLFLRLAQILSGEGLHWLGLGMAPLSGMSDSVVAPTWQRLGRVIYEHGSRFYNFKGLRGFKARFQPEWRARYLAVSGGLDPALVLFDAARLIAAGPQGAVVPVHEFEEGPAHD</sequence>
<dbReference type="AlphaFoldDB" id="A0A5B8G646"/>
<dbReference type="RefSeq" id="WP_138576809.1">
    <property type="nucleotide sequence ID" value="NZ_CP040821.1"/>
</dbReference>
<dbReference type="PANTHER" id="PTHR34697">
    <property type="entry name" value="PHOSPHATIDYLGLYCEROL LYSYLTRANSFERASE"/>
    <property type="match status" value="1"/>
</dbReference>
<comment type="subcellular location">
    <subcellularLocation>
        <location evidence="1">Cell membrane</location>
        <topology evidence="1">Multi-pass membrane protein</topology>
    </subcellularLocation>
</comment>
<evidence type="ECO:0000313" key="10">
    <source>
        <dbReference type="Proteomes" id="UP000305888"/>
    </source>
</evidence>
<keyword evidence="10" id="KW-1185">Reference proteome</keyword>
<feature type="transmembrane region" description="Helical" evidence="7">
    <location>
        <begin position="347"/>
        <end position="366"/>
    </location>
</feature>
<feature type="transmembrane region" description="Helical" evidence="7">
    <location>
        <begin position="64"/>
        <end position="81"/>
    </location>
</feature>
<dbReference type="Pfam" id="PF09924">
    <property type="entry name" value="LPG_synthase_C"/>
    <property type="match status" value="1"/>
</dbReference>
<accession>A0A5B8G646</accession>
<keyword evidence="3 7" id="KW-0812">Transmembrane</keyword>
<dbReference type="NCBIfam" id="NF033480">
    <property type="entry name" value="bifunc_MprF"/>
    <property type="match status" value="1"/>
</dbReference>
<name>A0A5B8G646_9RHOB</name>
<feature type="transmembrane region" description="Helical" evidence="7">
    <location>
        <begin position="423"/>
        <end position="442"/>
    </location>
</feature>
<gene>
    <name evidence="9" type="primary">mprF</name>
    <name evidence="9" type="ORF">FDP22_22000</name>
</gene>
<keyword evidence="4 7" id="KW-1133">Transmembrane helix</keyword>
<feature type="transmembrane region" description="Helical" evidence="7">
    <location>
        <begin position="474"/>
        <end position="491"/>
    </location>
</feature>
<dbReference type="PANTHER" id="PTHR34697:SF2">
    <property type="entry name" value="PHOSPHATIDYLGLYCEROL LYSYLTRANSFERASE"/>
    <property type="match status" value="1"/>
</dbReference>
<reference evidence="9 10" key="1">
    <citation type="submission" date="2019-06" db="EMBL/GenBank/DDBJ databases">
        <title>Genome sequence of Rhodobacteraceae bacterium D4M1.</title>
        <authorList>
            <person name="Cao J."/>
        </authorList>
    </citation>
    <scope>NUCLEOTIDE SEQUENCE [LARGE SCALE GENOMIC DNA]</scope>
    <source>
        <strain evidence="9 10">D4M1</strain>
        <plasmid evidence="10">pd4m1c</plasmid>
    </source>
</reference>
<feature type="transmembrane region" description="Helical" evidence="7">
    <location>
        <begin position="93"/>
        <end position="119"/>
    </location>
</feature>
<evidence type="ECO:0000256" key="5">
    <source>
        <dbReference type="ARBA" id="ARBA00023136"/>
    </source>
</evidence>
<dbReference type="InterPro" id="IPR024320">
    <property type="entry name" value="LPG_synthase_C"/>
</dbReference>
<evidence type="ECO:0000256" key="2">
    <source>
        <dbReference type="ARBA" id="ARBA00022475"/>
    </source>
</evidence>
<feature type="region of interest" description="Disordered" evidence="6">
    <location>
        <begin position="1"/>
        <end position="47"/>
    </location>
</feature>
<evidence type="ECO:0000259" key="8">
    <source>
        <dbReference type="Pfam" id="PF09924"/>
    </source>
</evidence>
<feature type="transmembrane region" description="Helical" evidence="7">
    <location>
        <begin position="378"/>
        <end position="403"/>
    </location>
</feature>
<dbReference type="SUPFAM" id="SSF55729">
    <property type="entry name" value="Acyl-CoA N-acyltransferases (Nat)"/>
    <property type="match status" value="1"/>
</dbReference>
<protein>
    <submittedName>
        <fullName evidence="9">Bifunctional lysylphosphatidylglycerol flippase/synthetase MprF</fullName>
    </submittedName>
</protein>
<dbReference type="EMBL" id="CP040821">
    <property type="protein sequence ID" value="QDL94553.1"/>
    <property type="molecule type" value="Genomic_DNA"/>
</dbReference>
<geneLocation type="plasmid" evidence="10">
    <name>pd4m1c</name>
</geneLocation>
<feature type="transmembrane region" description="Helical" evidence="7">
    <location>
        <begin position="139"/>
        <end position="160"/>
    </location>
</feature>
<feature type="transmembrane region" description="Helical" evidence="7">
    <location>
        <begin position="264"/>
        <end position="286"/>
    </location>
</feature>
<feature type="transmembrane region" description="Helical" evidence="7">
    <location>
        <begin position="511"/>
        <end position="530"/>
    </location>
</feature>
<evidence type="ECO:0000256" key="7">
    <source>
        <dbReference type="SAM" id="Phobius"/>
    </source>
</evidence>
<dbReference type="Proteomes" id="UP000305888">
    <property type="component" value="Plasmid pD4M1C"/>
</dbReference>
<keyword evidence="9" id="KW-0614">Plasmid</keyword>